<accession>A0A8H4ANG7</accession>
<keyword evidence="1" id="KW-0732">Signal</keyword>
<reference evidence="3 4" key="1">
    <citation type="journal article" date="2019" name="Environ. Microbiol.">
        <title>At the nexus of three kingdoms: the genome of the mycorrhizal fungus Gigaspora margarita provides insights into plant, endobacterial and fungal interactions.</title>
        <authorList>
            <person name="Venice F."/>
            <person name="Ghignone S."/>
            <person name="Salvioli di Fossalunga A."/>
            <person name="Amselem J."/>
            <person name="Novero M."/>
            <person name="Xianan X."/>
            <person name="Sedzielewska Toro K."/>
            <person name="Morin E."/>
            <person name="Lipzen A."/>
            <person name="Grigoriev I.V."/>
            <person name="Henrissat B."/>
            <person name="Martin F.M."/>
            <person name="Bonfante P."/>
        </authorList>
    </citation>
    <scope>NUCLEOTIDE SEQUENCE [LARGE SCALE GENOMIC DNA]</scope>
    <source>
        <strain evidence="3 4">BEG34</strain>
    </source>
</reference>
<sequence length="625" mass="71078">MLEMKIINFCVLFLFITWIGVANSYPRKVDPCANIYNDHKSGKPSFKYEDVKACYESFPFDKNNATLTIETLKSILGSFYSFLDLAKDPPTKGFTYKSIDLLSELDSLLKNDYKTNIQFMYDIYDTVRTLKDAHTKFSTACFNAFTFDQQFSMYSIVKDDGTQQIKVFNDSIHKNNIDCQVTHIDDEPAMDVVVKFANESIRTSRDLGVRFNNALASLTLQSGKIRLDSFSQQFTYRTLLPENPTISYTLDCDGKINKITRGWKITAHNESIFNNFTDSASYWSNVCINQPLQARSGLSYESKRELDEYEPTLEEGKLIINAHIIRFYTLRDFGVAVISTEVFDISNGLLLLDLLSTINQGFQSFVNMGIKKVVLDLTNNGGGFALIAHFITQLLFRNIRNFPFDIKVTDAAKLVTEQSTLKNTSTEFDINRRYISEKTNTLFANVSDFIGNNYYIRGGLKIRYSNKGFNSDEEIIRELLGNISKPLPWTAENLIILTNGFCGSACAHITQRFAEINVKTVAVGGFSNVPLSFACFAGGFVITSDTFFNYLKNLTLLDNPLMPKQFPLATTISFTVNEAYSIKNPNEILEFSFRPANYRLYYDEKSIRDPSKLWVQAAAFLENKH</sequence>
<dbReference type="InterPro" id="IPR029045">
    <property type="entry name" value="ClpP/crotonase-like_dom_sf"/>
</dbReference>
<protein>
    <submittedName>
        <fullName evidence="3">Peptidase s41 family protein</fullName>
    </submittedName>
</protein>
<dbReference type="InterPro" id="IPR056186">
    <property type="entry name" value="PDZ_CPAF-rel"/>
</dbReference>
<organism evidence="3 4">
    <name type="scientific">Gigaspora margarita</name>
    <dbReference type="NCBI Taxonomy" id="4874"/>
    <lineage>
        <taxon>Eukaryota</taxon>
        <taxon>Fungi</taxon>
        <taxon>Fungi incertae sedis</taxon>
        <taxon>Mucoromycota</taxon>
        <taxon>Glomeromycotina</taxon>
        <taxon>Glomeromycetes</taxon>
        <taxon>Diversisporales</taxon>
        <taxon>Gigasporaceae</taxon>
        <taxon>Gigaspora</taxon>
    </lineage>
</organism>
<dbReference type="Proteomes" id="UP000439903">
    <property type="component" value="Unassembled WGS sequence"/>
</dbReference>
<dbReference type="Pfam" id="PF23658">
    <property type="entry name" value="PDZ_CPAF_rel"/>
    <property type="match status" value="1"/>
</dbReference>
<dbReference type="PANTHER" id="PTHR37049">
    <property type="entry name" value="PEPTIDASE S41 FAMILY PROTEIN"/>
    <property type="match status" value="1"/>
</dbReference>
<name>A0A8H4ANG7_GIGMA</name>
<dbReference type="OrthoDB" id="27214at2759"/>
<proteinExistence type="predicted"/>
<dbReference type="InterPro" id="IPR052766">
    <property type="entry name" value="S41A_metabolite_peptidase"/>
</dbReference>
<dbReference type="PANTHER" id="PTHR37049:SF4">
    <property type="entry name" value="RHODANESE DOMAIN-CONTAINING PROTEIN"/>
    <property type="match status" value="1"/>
</dbReference>
<feature type="chain" id="PRO_5034609300" evidence="1">
    <location>
        <begin position="25"/>
        <end position="625"/>
    </location>
</feature>
<dbReference type="AlphaFoldDB" id="A0A8H4ANG7"/>
<feature type="domain" description="CPAF-like PDZ" evidence="2">
    <location>
        <begin position="146"/>
        <end position="250"/>
    </location>
</feature>
<evidence type="ECO:0000313" key="3">
    <source>
        <dbReference type="EMBL" id="KAF0516138.1"/>
    </source>
</evidence>
<keyword evidence="4" id="KW-1185">Reference proteome</keyword>
<dbReference type="EMBL" id="WTPW01000389">
    <property type="protein sequence ID" value="KAF0516138.1"/>
    <property type="molecule type" value="Genomic_DNA"/>
</dbReference>
<evidence type="ECO:0000313" key="4">
    <source>
        <dbReference type="Proteomes" id="UP000439903"/>
    </source>
</evidence>
<dbReference type="SUPFAM" id="SSF52096">
    <property type="entry name" value="ClpP/crotonase"/>
    <property type="match status" value="1"/>
</dbReference>
<evidence type="ECO:0000259" key="2">
    <source>
        <dbReference type="Pfam" id="PF23658"/>
    </source>
</evidence>
<gene>
    <name evidence="3" type="ORF">F8M41_017156</name>
</gene>
<comment type="caution">
    <text evidence="3">The sequence shown here is derived from an EMBL/GenBank/DDBJ whole genome shotgun (WGS) entry which is preliminary data.</text>
</comment>
<evidence type="ECO:0000256" key="1">
    <source>
        <dbReference type="SAM" id="SignalP"/>
    </source>
</evidence>
<dbReference type="Gene3D" id="3.90.226.10">
    <property type="entry name" value="2-enoyl-CoA Hydratase, Chain A, domain 1"/>
    <property type="match status" value="1"/>
</dbReference>
<feature type="signal peptide" evidence="1">
    <location>
        <begin position="1"/>
        <end position="24"/>
    </location>
</feature>